<evidence type="ECO:0000256" key="3">
    <source>
        <dbReference type="ARBA" id="ARBA00023172"/>
    </source>
</evidence>
<keyword evidence="2" id="KW-0229">DNA integration</keyword>
<feature type="domain" description="Tyr recombinase" evidence="4">
    <location>
        <begin position="1"/>
        <end position="163"/>
    </location>
</feature>
<dbReference type="PANTHER" id="PTHR30629">
    <property type="entry name" value="PROPHAGE INTEGRASE"/>
    <property type="match status" value="1"/>
</dbReference>
<dbReference type="InterPro" id="IPR002104">
    <property type="entry name" value="Integrase_catalytic"/>
</dbReference>
<sequence length="177" mass="19655">MRFVLFTAARISEVCAMRWGDLDRKNKVWHKPSVKSTRSGPRSQDLPLSDAATDILSGLPRWKDGAQNELVFPNGTGTGNLDNWDRFQKALHQTSQTQDWHRHDLRRTAATIMKALKVPTSTIVQILAHGDPLKHDGVGGAASHYLQTTRVLKDTRDPQEEALSHLATALAMIEAVA</sequence>
<dbReference type="Proteomes" id="UP000243507">
    <property type="component" value="Unassembled WGS sequence"/>
</dbReference>
<dbReference type="Pfam" id="PF00589">
    <property type="entry name" value="Phage_integrase"/>
    <property type="match status" value="1"/>
</dbReference>
<evidence type="ECO:0000256" key="2">
    <source>
        <dbReference type="ARBA" id="ARBA00022908"/>
    </source>
</evidence>
<dbReference type="GO" id="GO:0006310">
    <property type="term" value="P:DNA recombination"/>
    <property type="evidence" value="ECO:0007669"/>
    <property type="project" value="UniProtKB-KW"/>
</dbReference>
<comment type="similarity">
    <text evidence="1">Belongs to the 'phage' integrase family.</text>
</comment>
<dbReference type="SUPFAM" id="SSF56349">
    <property type="entry name" value="DNA breaking-rejoining enzymes"/>
    <property type="match status" value="1"/>
</dbReference>
<keyword evidence="6" id="KW-1185">Reference proteome</keyword>
<dbReference type="GO" id="GO:0003677">
    <property type="term" value="F:DNA binding"/>
    <property type="evidence" value="ECO:0007669"/>
    <property type="project" value="InterPro"/>
</dbReference>
<evidence type="ECO:0000256" key="1">
    <source>
        <dbReference type="ARBA" id="ARBA00008857"/>
    </source>
</evidence>
<evidence type="ECO:0000259" key="4">
    <source>
        <dbReference type="PROSITE" id="PS51898"/>
    </source>
</evidence>
<gene>
    <name evidence="5" type="ORF">CLN94_02265</name>
</gene>
<dbReference type="EMBL" id="NTJD01000001">
    <property type="protein sequence ID" value="PCD78145.1"/>
    <property type="molecule type" value="Genomic_DNA"/>
</dbReference>
<evidence type="ECO:0000313" key="6">
    <source>
        <dbReference type="Proteomes" id="UP000243507"/>
    </source>
</evidence>
<reference evidence="5 6" key="1">
    <citation type="submission" date="2017-09" db="EMBL/GenBank/DDBJ databases">
        <title>A multilocus sequence analysis scheme for characterization of bacteria in the genus Thioclava.</title>
        <authorList>
            <person name="Liu Y."/>
            <person name="Shao Z."/>
        </authorList>
    </citation>
    <scope>NUCLEOTIDE SEQUENCE [LARGE SCALE GENOMIC DNA]</scope>
    <source>
        <strain evidence="5 6">CAU 1312</strain>
    </source>
</reference>
<proteinExistence type="inferred from homology"/>
<dbReference type="InterPro" id="IPR050808">
    <property type="entry name" value="Phage_Integrase"/>
</dbReference>
<dbReference type="Gene3D" id="1.10.443.10">
    <property type="entry name" value="Intergrase catalytic core"/>
    <property type="match status" value="1"/>
</dbReference>
<dbReference type="GO" id="GO:0015074">
    <property type="term" value="P:DNA integration"/>
    <property type="evidence" value="ECO:0007669"/>
    <property type="project" value="UniProtKB-KW"/>
</dbReference>
<organism evidence="5 6">
    <name type="scientific">Pseudothioclava arenosa</name>
    <dbReference type="NCBI Taxonomy" id="1795308"/>
    <lineage>
        <taxon>Bacteria</taxon>
        <taxon>Pseudomonadati</taxon>
        <taxon>Pseudomonadota</taxon>
        <taxon>Alphaproteobacteria</taxon>
        <taxon>Rhodobacterales</taxon>
        <taxon>Paracoccaceae</taxon>
        <taxon>Pseudothioclava</taxon>
    </lineage>
</organism>
<dbReference type="InterPro" id="IPR011010">
    <property type="entry name" value="DNA_brk_join_enz"/>
</dbReference>
<name>A0A2A4CU90_9RHOB</name>
<protein>
    <recommendedName>
        <fullName evidence="4">Tyr recombinase domain-containing protein</fullName>
    </recommendedName>
</protein>
<accession>A0A2A4CU90</accession>
<comment type="caution">
    <text evidence="5">The sequence shown here is derived from an EMBL/GenBank/DDBJ whole genome shotgun (WGS) entry which is preliminary data.</text>
</comment>
<keyword evidence="3" id="KW-0233">DNA recombination</keyword>
<evidence type="ECO:0000313" key="5">
    <source>
        <dbReference type="EMBL" id="PCD78145.1"/>
    </source>
</evidence>
<dbReference type="InterPro" id="IPR013762">
    <property type="entry name" value="Integrase-like_cat_sf"/>
</dbReference>
<dbReference type="AlphaFoldDB" id="A0A2A4CU90"/>
<dbReference type="PROSITE" id="PS51898">
    <property type="entry name" value="TYR_RECOMBINASE"/>
    <property type="match status" value="1"/>
</dbReference>
<dbReference type="PANTHER" id="PTHR30629:SF2">
    <property type="entry name" value="PROPHAGE INTEGRASE INTS-RELATED"/>
    <property type="match status" value="1"/>
</dbReference>